<dbReference type="SUPFAM" id="SSF82784">
    <property type="entry name" value="OsmC-like"/>
    <property type="match status" value="1"/>
</dbReference>
<keyword evidence="2" id="KW-1185">Reference proteome</keyword>
<reference evidence="1 2" key="1">
    <citation type="submission" date="2019-02" db="EMBL/GenBank/DDBJ databases">
        <title>Sequencing the genomes of 1000 actinobacteria strains.</title>
        <authorList>
            <person name="Klenk H.-P."/>
        </authorList>
    </citation>
    <scope>NUCLEOTIDE SEQUENCE [LARGE SCALE GENOMIC DNA]</scope>
    <source>
        <strain evidence="1 2">DSM 16932</strain>
    </source>
</reference>
<proteinExistence type="predicted"/>
<name>A0A4Q7M3S6_9MICO</name>
<comment type="caution">
    <text evidence="1">The sequence shown here is derived from an EMBL/GenBank/DDBJ whole genome shotgun (WGS) entry which is preliminary data.</text>
</comment>
<dbReference type="AlphaFoldDB" id="A0A4Q7M3S6"/>
<dbReference type="Gene3D" id="3.30.300.20">
    <property type="match status" value="1"/>
</dbReference>
<sequence length="172" mass="18267">MTVQHDYVVGLTWSDAAGTGSFGGYSRDHELIFPDKAATLPASAPEWFRGDKARYSAGELFVAAIASSHMVRFLEVASQVGLVVVRYDDEVVGTARLGSRGDGQIADLTLRPSLTVRPGPHAHAAEVTRMHRRAQSMSLVRPCLTIEVSIEPGALTVLDQDPAPAGAVSPAS</sequence>
<dbReference type="Proteomes" id="UP000293852">
    <property type="component" value="Unassembled WGS sequence"/>
</dbReference>
<dbReference type="InterPro" id="IPR015946">
    <property type="entry name" value="KH_dom-like_a/b"/>
</dbReference>
<dbReference type="RefSeq" id="WP_130412662.1">
    <property type="nucleotide sequence ID" value="NZ_SGWX01000001.1"/>
</dbReference>
<accession>A0A4Q7M3S6</accession>
<dbReference type="OrthoDB" id="9795405at2"/>
<organism evidence="1 2">
    <name type="scientific">Xylanimonas ulmi</name>
    <dbReference type="NCBI Taxonomy" id="228973"/>
    <lineage>
        <taxon>Bacteria</taxon>
        <taxon>Bacillati</taxon>
        <taxon>Actinomycetota</taxon>
        <taxon>Actinomycetes</taxon>
        <taxon>Micrococcales</taxon>
        <taxon>Promicromonosporaceae</taxon>
        <taxon>Xylanimonas</taxon>
    </lineage>
</organism>
<evidence type="ECO:0000313" key="1">
    <source>
        <dbReference type="EMBL" id="RZS60609.1"/>
    </source>
</evidence>
<dbReference type="EMBL" id="SGWX01000001">
    <property type="protein sequence ID" value="RZS60609.1"/>
    <property type="molecule type" value="Genomic_DNA"/>
</dbReference>
<dbReference type="InterPro" id="IPR036102">
    <property type="entry name" value="OsmC/Ohrsf"/>
</dbReference>
<gene>
    <name evidence="1" type="ORF">EV386_0878</name>
</gene>
<evidence type="ECO:0000313" key="2">
    <source>
        <dbReference type="Proteomes" id="UP000293852"/>
    </source>
</evidence>
<protein>
    <submittedName>
        <fullName evidence="1">Organic hydroperoxide reductase OsmC/OhrA</fullName>
    </submittedName>
</protein>